<name>A0ABD0UGM0_DENTH</name>
<dbReference type="SUPFAM" id="SSF161084">
    <property type="entry name" value="MAPEG domain-like"/>
    <property type="match status" value="1"/>
</dbReference>
<keyword evidence="6" id="KW-0560">Oxidoreductase</keyword>
<keyword evidence="12" id="KW-0449">Lipoprotein</keyword>
<evidence type="ECO:0000256" key="7">
    <source>
        <dbReference type="ARBA" id="ARBA00023098"/>
    </source>
</evidence>
<evidence type="ECO:0000256" key="11">
    <source>
        <dbReference type="ARBA" id="ARBA00023239"/>
    </source>
</evidence>
<comment type="pathway">
    <text evidence="14">Lipid metabolism; arachidonate metabolism.</text>
</comment>
<evidence type="ECO:0000256" key="14">
    <source>
        <dbReference type="ARBA" id="ARBA00037916"/>
    </source>
</evidence>
<dbReference type="Pfam" id="PF01124">
    <property type="entry name" value="MAPEG"/>
    <property type="match status" value="1"/>
</dbReference>
<evidence type="ECO:0000256" key="16">
    <source>
        <dbReference type="ARBA" id="ARBA00049298"/>
    </source>
</evidence>
<evidence type="ECO:0000313" key="22">
    <source>
        <dbReference type="EMBL" id="KAL0909517.1"/>
    </source>
</evidence>
<keyword evidence="9 21" id="KW-0472">Membrane</keyword>
<keyword evidence="2" id="KW-0808">Transferase</keyword>
<evidence type="ECO:0000256" key="15">
    <source>
        <dbReference type="ARBA" id="ARBA00039056"/>
    </source>
</evidence>
<dbReference type="EC" id="4.4.1.20" evidence="15"/>
<keyword evidence="8" id="KW-0496">Mitochondrion</keyword>
<dbReference type="AlphaFoldDB" id="A0ABD0UGM0"/>
<keyword evidence="10" id="KW-0564">Palmitate</keyword>
<feature type="transmembrane region" description="Helical" evidence="21">
    <location>
        <begin position="77"/>
        <end position="102"/>
    </location>
</feature>
<comment type="subcellular location">
    <subcellularLocation>
        <location evidence="1">Mitochondrion outer membrane</location>
        <topology evidence="1">Multi-pass membrane protein</topology>
    </subcellularLocation>
</comment>
<dbReference type="GO" id="GO:0016740">
    <property type="term" value="F:transferase activity"/>
    <property type="evidence" value="ECO:0007669"/>
    <property type="project" value="UniProtKB-KW"/>
</dbReference>
<evidence type="ECO:0000256" key="19">
    <source>
        <dbReference type="ARBA" id="ARBA00075145"/>
    </source>
</evidence>
<evidence type="ECO:0000256" key="2">
    <source>
        <dbReference type="ARBA" id="ARBA00022679"/>
    </source>
</evidence>
<comment type="caution">
    <text evidence="22">The sequence shown here is derived from an EMBL/GenBank/DDBJ whole genome shotgun (WGS) entry which is preliminary data.</text>
</comment>
<organism evidence="22 23">
    <name type="scientific">Dendrobium thyrsiflorum</name>
    <name type="common">Pinecone-like raceme dendrobium</name>
    <name type="synonym">Orchid</name>
    <dbReference type="NCBI Taxonomy" id="117978"/>
    <lineage>
        <taxon>Eukaryota</taxon>
        <taxon>Viridiplantae</taxon>
        <taxon>Streptophyta</taxon>
        <taxon>Embryophyta</taxon>
        <taxon>Tracheophyta</taxon>
        <taxon>Spermatophyta</taxon>
        <taxon>Magnoliopsida</taxon>
        <taxon>Liliopsida</taxon>
        <taxon>Asparagales</taxon>
        <taxon>Orchidaceae</taxon>
        <taxon>Epidendroideae</taxon>
        <taxon>Malaxideae</taxon>
        <taxon>Dendrobiinae</taxon>
        <taxon>Dendrobium</taxon>
    </lineage>
</organism>
<reference evidence="22 23" key="1">
    <citation type="journal article" date="2024" name="Plant Biotechnol. J.">
        <title>Dendrobium thyrsiflorum genome and its molecular insights into genes involved in important horticultural traits.</title>
        <authorList>
            <person name="Chen B."/>
            <person name="Wang J.Y."/>
            <person name="Zheng P.J."/>
            <person name="Li K.L."/>
            <person name="Liang Y.M."/>
            <person name="Chen X.F."/>
            <person name="Zhang C."/>
            <person name="Zhao X."/>
            <person name="He X."/>
            <person name="Zhang G.Q."/>
            <person name="Liu Z.J."/>
            <person name="Xu Q."/>
        </authorList>
    </citation>
    <scope>NUCLEOTIDE SEQUENCE [LARGE SCALE GENOMIC DNA]</scope>
    <source>
        <strain evidence="22">GZMU011</strain>
    </source>
</reference>
<evidence type="ECO:0000256" key="9">
    <source>
        <dbReference type="ARBA" id="ARBA00023136"/>
    </source>
</evidence>
<sequence>MAVAVAMEIPREYGYVVLVLVLYAFLNLWMGIQVGKARKKYKVPYPALYALESENKDAKLFNCVQRGHQNSIEYMPVFFVTLLLGGIQHSLVASALGLFYTIARFLYFKGYASGVPENRLKFGGLNFLALLGLIFCSASFGINLLLRGIL</sequence>
<dbReference type="FunFam" id="1.20.120.550:FF:000004">
    <property type="entry name" value="Microsomal glutathione S-transferase 3"/>
    <property type="match status" value="1"/>
</dbReference>
<dbReference type="GO" id="GO:0006629">
    <property type="term" value="P:lipid metabolic process"/>
    <property type="evidence" value="ECO:0007669"/>
    <property type="project" value="UniProtKB-KW"/>
</dbReference>
<evidence type="ECO:0000256" key="17">
    <source>
        <dbReference type="ARBA" id="ARBA00051411"/>
    </source>
</evidence>
<keyword evidence="11" id="KW-0456">Lyase</keyword>
<comment type="catalytic activity">
    <reaction evidence="17">
        <text>15-deoxy-Delta(12,14)-prostaglandin J2 + glutathione = 15-deoxy-Delta(12,14)-prostaglandin J2-S-(R)-glutathione</text>
        <dbReference type="Rhea" id="RHEA:75963"/>
        <dbReference type="ChEBI" id="CHEBI:57925"/>
        <dbReference type="ChEBI" id="CHEBI:85236"/>
        <dbReference type="ChEBI" id="CHEBI:194498"/>
    </reaction>
    <physiologicalReaction direction="left-to-right" evidence="17">
        <dbReference type="Rhea" id="RHEA:75964"/>
    </physiologicalReaction>
</comment>
<evidence type="ECO:0000256" key="1">
    <source>
        <dbReference type="ARBA" id="ARBA00004374"/>
    </source>
</evidence>
<dbReference type="Gene3D" id="1.20.120.550">
    <property type="entry name" value="Membrane associated eicosanoid/glutathione metabolism-like domain"/>
    <property type="match status" value="1"/>
</dbReference>
<feature type="transmembrane region" description="Helical" evidence="21">
    <location>
        <begin position="122"/>
        <end position="146"/>
    </location>
</feature>
<evidence type="ECO:0000256" key="5">
    <source>
        <dbReference type="ARBA" id="ARBA00022989"/>
    </source>
</evidence>
<evidence type="ECO:0000256" key="20">
    <source>
        <dbReference type="ARBA" id="ARBA00076908"/>
    </source>
</evidence>
<evidence type="ECO:0000256" key="8">
    <source>
        <dbReference type="ARBA" id="ARBA00023128"/>
    </source>
</evidence>
<dbReference type="GO" id="GO:0016491">
    <property type="term" value="F:oxidoreductase activity"/>
    <property type="evidence" value="ECO:0007669"/>
    <property type="project" value="UniProtKB-KW"/>
</dbReference>
<keyword evidence="5 21" id="KW-1133">Transmembrane helix</keyword>
<comment type="pathway">
    <text evidence="13">Lipid metabolism; leukotriene C4 biosynthesis.</text>
</comment>
<dbReference type="EMBL" id="JANQDX010000016">
    <property type="protein sequence ID" value="KAL0909517.1"/>
    <property type="molecule type" value="Genomic_DNA"/>
</dbReference>
<keyword evidence="3 21" id="KW-0812">Transmembrane</keyword>
<dbReference type="InterPro" id="IPR023352">
    <property type="entry name" value="MAPEG-like_dom_sf"/>
</dbReference>
<dbReference type="InterPro" id="IPR001129">
    <property type="entry name" value="Membr-assoc_MAPEG"/>
</dbReference>
<keyword evidence="23" id="KW-1185">Reference proteome</keyword>
<dbReference type="Proteomes" id="UP001552299">
    <property type="component" value="Unassembled WGS sequence"/>
</dbReference>
<evidence type="ECO:0000256" key="3">
    <source>
        <dbReference type="ARBA" id="ARBA00022692"/>
    </source>
</evidence>
<dbReference type="GO" id="GO:0004464">
    <property type="term" value="F:leukotriene-C4 synthase activity"/>
    <property type="evidence" value="ECO:0007669"/>
    <property type="project" value="UniProtKB-EC"/>
</dbReference>
<dbReference type="PANTHER" id="PTHR10250">
    <property type="entry name" value="MICROSOMAL GLUTATHIONE S-TRANSFERASE"/>
    <property type="match status" value="1"/>
</dbReference>
<evidence type="ECO:0000256" key="21">
    <source>
        <dbReference type="SAM" id="Phobius"/>
    </source>
</evidence>
<feature type="transmembrane region" description="Helical" evidence="21">
    <location>
        <begin position="13"/>
        <end position="32"/>
    </location>
</feature>
<comment type="catalytic activity">
    <reaction evidence="16">
        <text>leukotriene C4 = leukotriene A4 + glutathione</text>
        <dbReference type="Rhea" id="RHEA:17617"/>
        <dbReference type="ChEBI" id="CHEBI:57463"/>
        <dbReference type="ChEBI" id="CHEBI:57925"/>
        <dbReference type="ChEBI" id="CHEBI:57973"/>
        <dbReference type="EC" id="4.4.1.20"/>
    </reaction>
    <physiologicalReaction direction="right-to-left" evidence="16">
        <dbReference type="Rhea" id="RHEA:17619"/>
    </physiologicalReaction>
</comment>
<evidence type="ECO:0000256" key="18">
    <source>
        <dbReference type="ARBA" id="ARBA00069748"/>
    </source>
</evidence>
<evidence type="ECO:0000256" key="13">
    <source>
        <dbReference type="ARBA" id="ARBA00037884"/>
    </source>
</evidence>
<evidence type="ECO:0000256" key="4">
    <source>
        <dbReference type="ARBA" id="ARBA00022787"/>
    </source>
</evidence>
<evidence type="ECO:0000256" key="6">
    <source>
        <dbReference type="ARBA" id="ARBA00023002"/>
    </source>
</evidence>
<gene>
    <name evidence="22" type="ORF">M5K25_020392</name>
</gene>
<proteinExistence type="predicted"/>
<dbReference type="GO" id="GO:0006691">
    <property type="term" value="P:leukotriene metabolic process"/>
    <property type="evidence" value="ECO:0007669"/>
    <property type="project" value="UniProtKB-ARBA"/>
</dbReference>
<evidence type="ECO:0000313" key="23">
    <source>
        <dbReference type="Proteomes" id="UP001552299"/>
    </source>
</evidence>
<keyword evidence="7" id="KW-0443">Lipid metabolism</keyword>
<dbReference type="InterPro" id="IPR050997">
    <property type="entry name" value="MAPEG"/>
</dbReference>
<dbReference type="PANTHER" id="PTHR10250:SF22">
    <property type="entry name" value="MICROSOMAL GLUTATHIONE S-TRANSFERASE"/>
    <property type="match status" value="1"/>
</dbReference>
<evidence type="ECO:0000256" key="12">
    <source>
        <dbReference type="ARBA" id="ARBA00023288"/>
    </source>
</evidence>
<protein>
    <recommendedName>
        <fullName evidence="18">Glutathione S-transferase 3, mitochondrial</fullName>
        <ecNumber evidence="15">4.4.1.20</ecNumber>
    </recommendedName>
    <alternativeName>
        <fullName evidence="19">Glutathione peroxidase MGST3</fullName>
    </alternativeName>
    <alternativeName>
        <fullName evidence="20">LTC4 synthase MGST3</fullName>
    </alternativeName>
</protein>
<keyword evidence="4" id="KW-1000">Mitochondrion outer membrane</keyword>
<evidence type="ECO:0000256" key="10">
    <source>
        <dbReference type="ARBA" id="ARBA00023139"/>
    </source>
</evidence>
<dbReference type="GO" id="GO:0005741">
    <property type="term" value="C:mitochondrial outer membrane"/>
    <property type="evidence" value="ECO:0007669"/>
    <property type="project" value="UniProtKB-SubCell"/>
</dbReference>
<accession>A0ABD0UGM0</accession>